<dbReference type="SMART" id="SM00422">
    <property type="entry name" value="HTH_MERR"/>
    <property type="match status" value="1"/>
</dbReference>
<evidence type="ECO:0000259" key="2">
    <source>
        <dbReference type="PROSITE" id="PS50937"/>
    </source>
</evidence>
<dbReference type="Gene3D" id="3.40.50.280">
    <property type="entry name" value="Cobalamin-binding domain"/>
    <property type="match status" value="1"/>
</dbReference>
<dbReference type="Gene3D" id="1.10.1660.10">
    <property type="match status" value="1"/>
</dbReference>
<sequence length="300" mass="33397">MGHFSISDLEQLSGIKAHTIRMWEQRYNLLQPVRTATNIRTYSEDDLRRLLNVSTLCARGQRISQVARLSDAEISEAVLACCDDAHDYHRQVNGLLAAMLSLDEERINQLLTEAAAKLGFESMMLFVAYPLLQRIGLMWLAGTVNPAQEHMLANLLRQKMLAATDALPPVPATARRWVLFLPAEELHELALLFMNYAVRLRGQHTLYLGQNLPTEQLGAVCQTYRPDVVVSVLTLQPDRSRVGEFAAEVSAHCQGLPVVLYGPLARQEGLVLPPNCVSPPLMTDFLAMITQNELVETAAV</sequence>
<dbReference type="InterPro" id="IPR003759">
    <property type="entry name" value="Cbl-bd_cap"/>
</dbReference>
<dbReference type="InterPro" id="IPR036724">
    <property type="entry name" value="Cobalamin-bd_sf"/>
</dbReference>
<evidence type="ECO:0000313" key="3">
    <source>
        <dbReference type="EMBL" id="OGX81463.1"/>
    </source>
</evidence>
<dbReference type="Gene3D" id="1.10.1240.10">
    <property type="entry name" value="Methionine synthase domain"/>
    <property type="match status" value="1"/>
</dbReference>
<dbReference type="Pfam" id="PF13411">
    <property type="entry name" value="MerR_1"/>
    <property type="match status" value="1"/>
</dbReference>
<dbReference type="CDD" id="cd01104">
    <property type="entry name" value="HTH_MlrA-CarA"/>
    <property type="match status" value="1"/>
</dbReference>
<name>A0A1G1SS66_9BACT</name>
<dbReference type="GO" id="GO:0046872">
    <property type="term" value="F:metal ion binding"/>
    <property type="evidence" value="ECO:0007669"/>
    <property type="project" value="InterPro"/>
</dbReference>
<dbReference type="STRING" id="1908237.BEN47_05820"/>
<evidence type="ECO:0000256" key="1">
    <source>
        <dbReference type="ARBA" id="ARBA00023125"/>
    </source>
</evidence>
<dbReference type="SUPFAM" id="SSF52242">
    <property type="entry name" value="Cobalamin (vitamin B12)-binding domain"/>
    <property type="match status" value="1"/>
</dbReference>
<proteinExistence type="predicted"/>
<dbReference type="GO" id="GO:0031419">
    <property type="term" value="F:cobalamin binding"/>
    <property type="evidence" value="ECO:0007669"/>
    <property type="project" value="InterPro"/>
</dbReference>
<dbReference type="GO" id="GO:0003700">
    <property type="term" value="F:DNA-binding transcription factor activity"/>
    <property type="evidence" value="ECO:0007669"/>
    <property type="project" value="InterPro"/>
</dbReference>
<organism evidence="3 4">
    <name type="scientific">Hymenobacter lapidarius</name>
    <dbReference type="NCBI Taxonomy" id="1908237"/>
    <lineage>
        <taxon>Bacteria</taxon>
        <taxon>Pseudomonadati</taxon>
        <taxon>Bacteroidota</taxon>
        <taxon>Cytophagia</taxon>
        <taxon>Cytophagales</taxon>
        <taxon>Hymenobacteraceae</taxon>
        <taxon>Hymenobacter</taxon>
    </lineage>
</organism>
<dbReference type="EMBL" id="MDZB01000164">
    <property type="protein sequence ID" value="OGX81463.1"/>
    <property type="molecule type" value="Genomic_DNA"/>
</dbReference>
<dbReference type="PROSITE" id="PS50937">
    <property type="entry name" value="HTH_MERR_2"/>
    <property type="match status" value="1"/>
</dbReference>
<dbReference type="InterPro" id="IPR047057">
    <property type="entry name" value="MerR_fam"/>
</dbReference>
<dbReference type="AlphaFoldDB" id="A0A1G1SS66"/>
<dbReference type="Pfam" id="PF02607">
    <property type="entry name" value="B12-binding_2"/>
    <property type="match status" value="1"/>
</dbReference>
<feature type="domain" description="HTH merR-type" evidence="2">
    <location>
        <begin position="3"/>
        <end position="72"/>
    </location>
</feature>
<reference evidence="3 4" key="1">
    <citation type="submission" date="2016-08" db="EMBL/GenBank/DDBJ databases">
        <title>Hymenobacter coccineus sp. nov., Hymenobacter lapidarius sp. nov. and Hymenobacter glacialis sp. nov., isolated from Antarctic soil.</title>
        <authorList>
            <person name="Sedlacek I."/>
            <person name="Kralova S."/>
            <person name="Kyrova K."/>
            <person name="Maslanova I."/>
            <person name="Stankova E."/>
            <person name="Vrbovska V."/>
            <person name="Nemec M."/>
            <person name="Bartak M."/>
            <person name="Svec P."/>
            <person name="Busse H.-J."/>
            <person name="Pantucek R."/>
        </authorList>
    </citation>
    <scope>NUCLEOTIDE SEQUENCE [LARGE SCALE GENOMIC DNA]</scope>
    <source>
        <strain evidence="3 4">CCM 8643</strain>
    </source>
</reference>
<keyword evidence="1" id="KW-0238">DNA-binding</keyword>
<dbReference type="OrthoDB" id="9800334at2"/>
<comment type="caution">
    <text evidence="3">The sequence shown here is derived from an EMBL/GenBank/DDBJ whole genome shotgun (WGS) entry which is preliminary data.</text>
</comment>
<dbReference type="RefSeq" id="WP_070730784.1">
    <property type="nucleotide sequence ID" value="NZ_MDZB01000164.1"/>
</dbReference>
<evidence type="ECO:0000313" key="4">
    <source>
        <dbReference type="Proteomes" id="UP000176294"/>
    </source>
</evidence>
<dbReference type="InterPro" id="IPR009061">
    <property type="entry name" value="DNA-bd_dom_put_sf"/>
</dbReference>
<dbReference type="InterPro" id="IPR036594">
    <property type="entry name" value="Meth_synthase_dom"/>
</dbReference>
<dbReference type="Proteomes" id="UP000176294">
    <property type="component" value="Unassembled WGS sequence"/>
</dbReference>
<keyword evidence="4" id="KW-1185">Reference proteome</keyword>
<dbReference type="PANTHER" id="PTHR30204">
    <property type="entry name" value="REDOX-CYCLING DRUG-SENSING TRANSCRIPTIONAL ACTIVATOR SOXR"/>
    <property type="match status" value="1"/>
</dbReference>
<dbReference type="GO" id="GO:0003677">
    <property type="term" value="F:DNA binding"/>
    <property type="evidence" value="ECO:0007669"/>
    <property type="project" value="UniProtKB-KW"/>
</dbReference>
<dbReference type="SUPFAM" id="SSF46955">
    <property type="entry name" value="Putative DNA-binding domain"/>
    <property type="match status" value="1"/>
</dbReference>
<gene>
    <name evidence="3" type="ORF">BEN47_05820</name>
</gene>
<dbReference type="PANTHER" id="PTHR30204:SF93">
    <property type="entry name" value="HTH MERR-TYPE DOMAIN-CONTAINING PROTEIN"/>
    <property type="match status" value="1"/>
</dbReference>
<accession>A0A1G1SS66</accession>
<dbReference type="InterPro" id="IPR000551">
    <property type="entry name" value="MerR-type_HTH_dom"/>
</dbReference>
<protein>
    <recommendedName>
        <fullName evidence="2">HTH merR-type domain-containing protein</fullName>
    </recommendedName>
</protein>